<sequence length="200" mass="20622">MKSLRKQLQRGFTLIELAVVVIIIGILLVVIAPSIIGSQTGSKATLILRITDTTANNWSLLASQAGVGTTVASNTIAATPSATGVAQVLYDGSSYVASAYLPAYTSTGIKAMNQLVAKNSNGDYVVSGTGAMTITLAGGGSAPMSITFANVPPEIVTNLIQRIQPSLSLTTDGSTQTVGQMTYQCPSSGLCTSVVFYRPV</sequence>
<dbReference type="RefSeq" id="WP_200598120.1">
    <property type="nucleotide sequence ID" value="NZ_JAEPBG010000026.1"/>
</dbReference>
<gene>
    <name evidence="2" type="ORF">JJB74_29395</name>
</gene>
<protein>
    <submittedName>
        <fullName evidence="2">Prepilin-type N-terminal cleavage/methylation domain-containing protein</fullName>
    </submittedName>
</protein>
<feature type="transmembrane region" description="Helical" evidence="1">
    <location>
        <begin position="12"/>
        <end position="36"/>
    </location>
</feature>
<dbReference type="SUPFAM" id="SSF54523">
    <property type="entry name" value="Pili subunits"/>
    <property type="match status" value="1"/>
</dbReference>
<keyword evidence="1" id="KW-0812">Transmembrane</keyword>
<evidence type="ECO:0000256" key="1">
    <source>
        <dbReference type="SAM" id="Phobius"/>
    </source>
</evidence>
<dbReference type="InterPro" id="IPR012902">
    <property type="entry name" value="N_methyl_site"/>
</dbReference>
<dbReference type="Proteomes" id="UP000622890">
    <property type="component" value="Unassembled WGS sequence"/>
</dbReference>
<dbReference type="EMBL" id="JAEPBG010000026">
    <property type="protein sequence ID" value="MBK4738747.1"/>
    <property type="molecule type" value="Genomic_DNA"/>
</dbReference>
<name>A0A934W8K5_9BURK</name>
<dbReference type="PROSITE" id="PS00409">
    <property type="entry name" value="PROKAR_NTER_METHYL"/>
    <property type="match status" value="1"/>
</dbReference>
<dbReference type="AlphaFoldDB" id="A0A934W8K5"/>
<organism evidence="2 3">
    <name type="scientific">Noviherbaspirillum pedocola</name>
    <dbReference type="NCBI Taxonomy" id="2801341"/>
    <lineage>
        <taxon>Bacteria</taxon>
        <taxon>Pseudomonadati</taxon>
        <taxon>Pseudomonadota</taxon>
        <taxon>Betaproteobacteria</taxon>
        <taxon>Burkholderiales</taxon>
        <taxon>Oxalobacteraceae</taxon>
        <taxon>Noviherbaspirillum</taxon>
    </lineage>
</organism>
<proteinExistence type="predicted"/>
<reference evidence="2" key="1">
    <citation type="submission" date="2021-01" db="EMBL/GenBank/DDBJ databases">
        <title>Genome sequence of strain Noviherbaspirillum sp. DKR-6.</title>
        <authorList>
            <person name="Chaudhary D.K."/>
        </authorList>
    </citation>
    <scope>NUCLEOTIDE SEQUENCE</scope>
    <source>
        <strain evidence="2">DKR-6</strain>
    </source>
</reference>
<comment type="caution">
    <text evidence="2">The sequence shown here is derived from an EMBL/GenBank/DDBJ whole genome shotgun (WGS) entry which is preliminary data.</text>
</comment>
<dbReference type="Pfam" id="PF07963">
    <property type="entry name" value="N_methyl"/>
    <property type="match status" value="1"/>
</dbReference>
<evidence type="ECO:0000313" key="2">
    <source>
        <dbReference type="EMBL" id="MBK4738747.1"/>
    </source>
</evidence>
<dbReference type="Gene3D" id="3.30.700.10">
    <property type="entry name" value="Glycoprotein, Type 4 Pilin"/>
    <property type="match status" value="1"/>
</dbReference>
<dbReference type="NCBIfam" id="TIGR02532">
    <property type="entry name" value="IV_pilin_GFxxxE"/>
    <property type="match status" value="1"/>
</dbReference>
<keyword evidence="1" id="KW-1133">Transmembrane helix</keyword>
<evidence type="ECO:0000313" key="3">
    <source>
        <dbReference type="Proteomes" id="UP000622890"/>
    </source>
</evidence>
<keyword evidence="1" id="KW-0472">Membrane</keyword>
<keyword evidence="3" id="KW-1185">Reference proteome</keyword>
<accession>A0A934W8K5</accession>
<dbReference type="InterPro" id="IPR045584">
    <property type="entry name" value="Pilin-like"/>
</dbReference>